<keyword evidence="1" id="KW-0521">NADP</keyword>
<dbReference type="HOGENOM" id="CLU_044876_3_2_1"/>
<gene>
    <name evidence="4" type="ORF">CFIO01_11412</name>
</gene>
<dbReference type="Gene3D" id="3.40.50.720">
    <property type="entry name" value="NAD(P)-binding Rossmann-like Domain"/>
    <property type="match status" value="1"/>
</dbReference>
<reference evidence="4 5" key="1">
    <citation type="submission" date="2014-02" db="EMBL/GenBank/DDBJ databases">
        <title>The genome sequence of Colletotrichum fioriniae PJ7.</title>
        <authorList>
            <person name="Baroncelli R."/>
            <person name="Thon M.R."/>
        </authorList>
    </citation>
    <scope>NUCLEOTIDE SEQUENCE [LARGE SCALE GENOMIC DNA]</scope>
    <source>
        <strain evidence="4 5">PJ7</strain>
    </source>
</reference>
<organism evidence="4 5">
    <name type="scientific">Colletotrichum fioriniae PJ7</name>
    <dbReference type="NCBI Taxonomy" id="1445577"/>
    <lineage>
        <taxon>Eukaryota</taxon>
        <taxon>Fungi</taxon>
        <taxon>Dikarya</taxon>
        <taxon>Ascomycota</taxon>
        <taxon>Pezizomycotina</taxon>
        <taxon>Sordariomycetes</taxon>
        <taxon>Hypocreomycetidae</taxon>
        <taxon>Glomerellales</taxon>
        <taxon>Glomerellaceae</taxon>
        <taxon>Colletotrichum</taxon>
        <taxon>Colletotrichum acutatum species complex</taxon>
    </lineage>
</organism>
<evidence type="ECO:0000259" key="3">
    <source>
        <dbReference type="Pfam" id="PF05368"/>
    </source>
</evidence>
<evidence type="ECO:0000313" key="4">
    <source>
        <dbReference type="EMBL" id="EXF80214.1"/>
    </source>
</evidence>
<keyword evidence="2" id="KW-0560">Oxidoreductase</keyword>
<name>A0A010RQC9_9PEZI</name>
<dbReference type="OrthoDB" id="9974981at2759"/>
<dbReference type="CDD" id="cd05259">
    <property type="entry name" value="PCBER_SDR_a"/>
    <property type="match status" value="1"/>
</dbReference>
<dbReference type="Pfam" id="PF05368">
    <property type="entry name" value="NmrA"/>
    <property type="match status" value="1"/>
</dbReference>
<dbReference type="InterPro" id="IPR045312">
    <property type="entry name" value="PCBER-like"/>
</dbReference>
<comment type="caution">
    <text evidence="4">The sequence shown here is derived from an EMBL/GenBank/DDBJ whole genome shotgun (WGS) entry which is preliminary data.</text>
</comment>
<dbReference type="EMBL" id="JARH01000469">
    <property type="protein sequence ID" value="EXF80214.1"/>
    <property type="molecule type" value="Genomic_DNA"/>
</dbReference>
<dbReference type="PANTHER" id="PTHR47706:SF9">
    <property type="entry name" value="NMRA-LIKE DOMAIN-CONTAINING PROTEIN-RELATED"/>
    <property type="match status" value="1"/>
</dbReference>
<evidence type="ECO:0000256" key="2">
    <source>
        <dbReference type="ARBA" id="ARBA00023002"/>
    </source>
</evidence>
<dbReference type="InterPro" id="IPR008030">
    <property type="entry name" value="NmrA-like"/>
</dbReference>
<dbReference type="AlphaFoldDB" id="A0A010RQC9"/>
<evidence type="ECO:0000313" key="5">
    <source>
        <dbReference type="Proteomes" id="UP000020467"/>
    </source>
</evidence>
<proteinExistence type="predicted"/>
<sequence>MTTATLKNIAVIGGTGDLGHVIVDQLAAAGIFNLVVITRGSNAKTFPPGVKTVAADYESLDDLTVAFRGFDAVVCVVPGHLEALLLRILEAAIAAEVKRFIPSEFGSDHRNPSAQSVPLSASKLRVDEALQKAAEAGRIEYTSILGGPWIEWIMTCDTGMCLPKRKFYIHDDGNVRFGLSTRKAFGNAVAGVLKRPDATKNQILTIEVINLTQNRIMELVKEALPDIDIEVINVSTKERYERGVQKLLSGVFDASVVEDIVLRFVYDPELQLTFDTDATNELLGVQRLTEADFKELVKTLA</sequence>
<dbReference type="eggNOG" id="ENOG502S12R">
    <property type="taxonomic scope" value="Eukaryota"/>
</dbReference>
<dbReference type="Gene3D" id="3.90.25.10">
    <property type="entry name" value="UDP-galactose 4-epimerase, domain 1"/>
    <property type="match status" value="1"/>
</dbReference>
<evidence type="ECO:0000256" key="1">
    <source>
        <dbReference type="ARBA" id="ARBA00022857"/>
    </source>
</evidence>
<feature type="domain" description="NmrA-like" evidence="3">
    <location>
        <begin position="7"/>
        <end position="221"/>
    </location>
</feature>
<protein>
    <recommendedName>
        <fullName evidence="3">NmrA-like domain-containing protein</fullName>
    </recommendedName>
</protein>
<dbReference type="Proteomes" id="UP000020467">
    <property type="component" value="Unassembled WGS sequence"/>
</dbReference>
<dbReference type="PANTHER" id="PTHR47706">
    <property type="entry name" value="NMRA-LIKE FAMILY PROTEIN"/>
    <property type="match status" value="1"/>
</dbReference>
<dbReference type="KEGG" id="cfj:CFIO01_11412"/>
<keyword evidence="5" id="KW-1185">Reference proteome</keyword>
<dbReference type="InterPro" id="IPR051609">
    <property type="entry name" value="NmrA/Isoflavone_reductase-like"/>
</dbReference>
<dbReference type="SUPFAM" id="SSF51735">
    <property type="entry name" value="NAD(P)-binding Rossmann-fold domains"/>
    <property type="match status" value="1"/>
</dbReference>
<dbReference type="GO" id="GO:0016491">
    <property type="term" value="F:oxidoreductase activity"/>
    <property type="evidence" value="ECO:0007669"/>
    <property type="project" value="UniProtKB-KW"/>
</dbReference>
<dbReference type="InterPro" id="IPR036291">
    <property type="entry name" value="NAD(P)-bd_dom_sf"/>
</dbReference>
<accession>A0A010RQC9</accession>